<feature type="region of interest" description="Disordered" evidence="4">
    <location>
        <begin position="686"/>
        <end position="722"/>
    </location>
</feature>
<dbReference type="Proteomes" id="UP001313282">
    <property type="component" value="Unassembled WGS sequence"/>
</dbReference>
<evidence type="ECO:0000256" key="3">
    <source>
        <dbReference type="ARBA" id="ARBA00046271"/>
    </source>
</evidence>
<feature type="compositionally biased region" description="Polar residues" evidence="4">
    <location>
        <begin position="546"/>
        <end position="555"/>
    </location>
</feature>
<proteinExistence type="predicted"/>
<feature type="transmembrane region" description="Helical" evidence="5">
    <location>
        <begin position="135"/>
        <end position="153"/>
    </location>
</feature>
<evidence type="ECO:0000313" key="7">
    <source>
        <dbReference type="Proteomes" id="UP001313282"/>
    </source>
</evidence>
<feature type="compositionally biased region" description="Low complexity" evidence="4">
    <location>
        <begin position="227"/>
        <end position="243"/>
    </location>
</feature>
<protein>
    <submittedName>
        <fullName evidence="6">Uncharacterized protein</fullName>
    </submittedName>
</protein>
<feature type="region of interest" description="Disordered" evidence="4">
    <location>
        <begin position="484"/>
        <end position="517"/>
    </location>
</feature>
<feature type="region of interest" description="Disordered" evidence="4">
    <location>
        <begin position="194"/>
        <end position="243"/>
    </location>
</feature>
<feature type="compositionally biased region" description="Basic and acidic residues" evidence="4">
    <location>
        <begin position="425"/>
        <end position="453"/>
    </location>
</feature>
<feature type="compositionally biased region" description="Basic residues" evidence="4">
    <location>
        <begin position="215"/>
        <end position="226"/>
    </location>
</feature>
<feature type="compositionally biased region" description="Basic and acidic residues" evidence="4">
    <location>
        <begin position="556"/>
        <end position="565"/>
    </location>
</feature>
<comment type="subcellular location">
    <subcellularLocation>
        <location evidence="3">Peroxisome membrane</location>
    </subcellularLocation>
</comment>
<feature type="compositionally biased region" description="Low complexity" evidence="4">
    <location>
        <begin position="455"/>
        <end position="465"/>
    </location>
</feature>
<evidence type="ECO:0000313" key="6">
    <source>
        <dbReference type="EMBL" id="KAK6334617.1"/>
    </source>
</evidence>
<keyword evidence="5" id="KW-0812">Transmembrane</keyword>
<keyword evidence="7" id="KW-1185">Reference proteome</keyword>
<comment type="caution">
    <text evidence="6">The sequence shown here is derived from an EMBL/GenBank/DDBJ whole genome shotgun (WGS) entry which is preliminary data.</text>
</comment>
<keyword evidence="5" id="KW-1133">Transmembrane helix</keyword>
<feature type="compositionally biased region" description="Low complexity" evidence="4">
    <location>
        <begin position="195"/>
        <end position="209"/>
    </location>
</feature>
<accession>A0AAN8RDR4</accession>
<organism evidence="6 7">
    <name type="scientific">Orbilia javanica</name>
    <dbReference type="NCBI Taxonomy" id="47235"/>
    <lineage>
        <taxon>Eukaryota</taxon>
        <taxon>Fungi</taxon>
        <taxon>Dikarya</taxon>
        <taxon>Ascomycota</taxon>
        <taxon>Pezizomycotina</taxon>
        <taxon>Orbiliomycetes</taxon>
        <taxon>Orbiliales</taxon>
        <taxon>Orbiliaceae</taxon>
        <taxon>Orbilia</taxon>
    </lineage>
</organism>
<evidence type="ECO:0000256" key="5">
    <source>
        <dbReference type="SAM" id="Phobius"/>
    </source>
</evidence>
<feature type="transmembrane region" description="Helical" evidence="5">
    <location>
        <begin position="91"/>
        <end position="115"/>
    </location>
</feature>
<sequence length="843" mass="89189">MRELAGDIIRFSNNTAGMEKILKGLLGLLLIPGTPTFQSVSSISHGTKCKVEKASKELGVARKVVKFLYVLDAGLKALEARKGAKGGPLKWLIVGKWACAFVYAASEAVTILHTMRVLNIVKSKWAHSANRKGNKFYFFSVVFSVLASAYQLYEITVAEHQLRMQKRRAKHQRIAMAASVGVATPYAARINYHGSDSSSSFSSSDSSSSSEDERRRRHQHHQHHHQPIPAAASPVSTASSAASPTLNPSVLAAEARLANAAEWERKKLFIDAARTSGTRNEEVPKTGAIVTQLLADVCDLAIPASKVGWYKNKEAISLAYLLSSVLAGSVIWGRVNAKTTTHESKGSHPGIKMVRKDEYSVKLSEEERRRYELRIEEERRRTSGHSTGQLAAAAGVGLAAGLAAGAIHERKSAKSKYEASSSSTHFEESKKSSGRSKSETGYDIVHHEDDRRRSSSQGGHSHGHMAAAAGVGLAAGLAAGAIAGSSRPERSKSEAGFVSSTHLEEERRRKSTGSGNLAVATGAAAGYMAGSIAEGSGSSRIDHTHQSQSEFSSSTHIEEERRKQDSSYSQGNLIAAGGVAAGVGLAAGYAAGNATEGSTSSNFGYSHQTQSEFSSSTHVNESSSYIQGSSSYAQGSSSYAQGSSYGQQYAGYGQGNNSYGQDYVAGASAGAGVSIGLAAGAGSCSEQDAGRSHSVAGRIEDSSYQRELEQQREIELERSSRAASTADLSTIVDVDVTASMTEATATSIANKSKKRTGYGGWSYDDDAGAGGLNETHWSQSGATGSTVPKEDDEHELRARIQSAKDVSDMDVDAGGTGQLKPYSQLTYAKVAKDGDKDGATVEI</sequence>
<evidence type="ECO:0000256" key="1">
    <source>
        <dbReference type="ARBA" id="ARBA00023136"/>
    </source>
</evidence>
<name>A0AAN8RDR4_9PEZI</name>
<keyword evidence="1 5" id="KW-0472">Membrane</keyword>
<dbReference type="GO" id="GO:0016559">
    <property type="term" value="P:peroxisome fission"/>
    <property type="evidence" value="ECO:0007669"/>
    <property type="project" value="InterPro"/>
</dbReference>
<feature type="compositionally biased region" description="Basic and acidic residues" evidence="4">
    <location>
        <begin position="698"/>
        <end position="720"/>
    </location>
</feature>
<dbReference type="GO" id="GO:0005778">
    <property type="term" value="C:peroxisomal membrane"/>
    <property type="evidence" value="ECO:0007669"/>
    <property type="project" value="UniProtKB-SubCell"/>
</dbReference>
<gene>
    <name evidence="6" type="ORF">TWF718_010073</name>
</gene>
<keyword evidence="2" id="KW-0576">Peroxisome</keyword>
<evidence type="ECO:0000256" key="4">
    <source>
        <dbReference type="SAM" id="MobiDB-lite"/>
    </source>
</evidence>
<dbReference type="Pfam" id="PF05648">
    <property type="entry name" value="PEX11"/>
    <property type="match status" value="1"/>
</dbReference>
<dbReference type="InterPro" id="IPR008733">
    <property type="entry name" value="PEX11"/>
</dbReference>
<feature type="region of interest" description="Disordered" evidence="4">
    <location>
        <begin position="534"/>
        <end position="569"/>
    </location>
</feature>
<reference evidence="6 7" key="1">
    <citation type="submission" date="2019-10" db="EMBL/GenBank/DDBJ databases">
        <authorList>
            <person name="Palmer J.M."/>
        </authorList>
    </citation>
    <scope>NUCLEOTIDE SEQUENCE [LARGE SCALE GENOMIC DNA]</scope>
    <source>
        <strain evidence="6 7">TWF718</strain>
    </source>
</reference>
<dbReference type="EMBL" id="JAVHNR010000008">
    <property type="protein sequence ID" value="KAK6334617.1"/>
    <property type="molecule type" value="Genomic_DNA"/>
</dbReference>
<dbReference type="AlphaFoldDB" id="A0AAN8RDR4"/>
<evidence type="ECO:0000256" key="2">
    <source>
        <dbReference type="ARBA" id="ARBA00023140"/>
    </source>
</evidence>
<feature type="region of interest" description="Disordered" evidence="4">
    <location>
        <begin position="413"/>
        <end position="465"/>
    </location>
</feature>